<proteinExistence type="predicted"/>
<sequence>MPRSFLELNSNPLDTRLGLIHKQATDHLALVNAYDSCKQLRTFDDLAQDFLDLQLKPSYQAAFDSDGPVDEDILRQFEKEVKDKIKVARTMIVEAKESYDNQLKIQKLKDTIFAINELLVKAKRNGAFASLIAAKSTPKSLHCLGMRPWRNEFHIPISIKTKVLSLGSRNPLYTTIPYFLTM</sequence>
<dbReference type="EMBL" id="BAABME010009804">
    <property type="protein sequence ID" value="GAA0175838.1"/>
    <property type="molecule type" value="Genomic_DNA"/>
</dbReference>
<keyword evidence="2" id="KW-1185">Reference proteome</keyword>
<protein>
    <submittedName>
        <fullName evidence="1">Transferase</fullName>
    </submittedName>
</protein>
<dbReference type="PANTHER" id="PTHR32116">
    <property type="entry name" value="GALACTURONOSYLTRANSFERASE 4-RELATED"/>
    <property type="match status" value="1"/>
</dbReference>
<evidence type="ECO:0000313" key="1">
    <source>
        <dbReference type="EMBL" id="GAA0175838.1"/>
    </source>
</evidence>
<dbReference type="PANTHER" id="PTHR32116:SF61">
    <property type="entry name" value="GALACTURONOSYLTRANSFERASE 9-RELATED"/>
    <property type="match status" value="1"/>
</dbReference>
<gene>
    <name evidence="1" type="ORF">LIER_28936</name>
</gene>
<comment type="caution">
    <text evidence="1">The sequence shown here is derived from an EMBL/GenBank/DDBJ whole genome shotgun (WGS) entry which is preliminary data.</text>
</comment>
<dbReference type="InterPro" id="IPR029993">
    <property type="entry name" value="GAUT"/>
</dbReference>
<reference evidence="1 2" key="1">
    <citation type="submission" date="2024-01" db="EMBL/GenBank/DDBJ databases">
        <title>The complete chloroplast genome sequence of Lithospermum erythrorhizon: insights into the phylogenetic relationship among Boraginaceae species and the maternal lineages of purple gromwells.</title>
        <authorList>
            <person name="Okada T."/>
            <person name="Watanabe K."/>
        </authorList>
    </citation>
    <scope>NUCLEOTIDE SEQUENCE [LARGE SCALE GENOMIC DNA]</scope>
</reference>
<name>A0AAV3RIH5_LITER</name>
<keyword evidence="1" id="KW-0808">Transferase</keyword>
<dbReference type="AlphaFoldDB" id="A0AAV3RIH5"/>
<dbReference type="GO" id="GO:0047262">
    <property type="term" value="F:polygalacturonate 4-alpha-galacturonosyltransferase activity"/>
    <property type="evidence" value="ECO:0007669"/>
    <property type="project" value="InterPro"/>
</dbReference>
<dbReference type="Proteomes" id="UP001454036">
    <property type="component" value="Unassembled WGS sequence"/>
</dbReference>
<accession>A0AAV3RIH5</accession>
<evidence type="ECO:0000313" key="2">
    <source>
        <dbReference type="Proteomes" id="UP001454036"/>
    </source>
</evidence>
<organism evidence="1 2">
    <name type="scientific">Lithospermum erythrorhizon</name>
    <name type="common">Purple gromwell</name>
    <name type="synonym">Lithospermum officinale var. erythrorhizon</name>
    <dbReference type="NCBI Taxonomy" id="34254"/>
    <lineage>
        <taxon>Eukaryota</taxon>
        <taxon>Viridiplantae</taxon>
        <taxon>Streptophyta</taxon>
        <taxon>Embryophyta</taxon>
        <taxon>Tracheophyta</taxon>
        <taxon>Spermatophyta</taxon>
        <taxon>Magnoliopsida</taxon>
        <taxon>eudicotyledons</taxon>
        <taxon>Gunneridae</taxon>
        <taxon>Pentapetalae</taxon>
        <taxon>asterids</taxon>
        <taxon>lamiids</taxon>
        <taxon>Boraginales</taxon>
        <taxon>Boraginaceae</taxon>
        <taxon>Boraginoideae</taxon>
        <taxon>Lithospermeae</taxon>
        <taxon>Lithospermum</taxon>
    </lineage>
</organism>